<dbReference type="Gene3D" id="2.60.40.640">
    <property type="match status" value="2"/>
</dbReference>
<dbReference type="OMA" id="FKWKFSS"/>
<keyword evidence="3" id="KW-0653">Protein transport</keyword>
<dbReference type="eggNOG" id="KOG3063">
    <property type="taxonomic scope" value="Eukaryota"/>
</dbReference>
<feature type="region of interest" description="Disordered" evidence="4">
    <location>
        <begin position="22"/>
        <end position="42"/>
    </location>
</feature>
<dbReference type="RefSeq" id="XP_003064668.1">
    <property type="nucleotide sequence ID" value="XM_003064622.1"/>
</dbReference>
<name>C1N9S9_MICPC</name>
<dbReference type="KEGG" id="mpp:MICPUCDRAFT_37150"/>
<dbReference type="STRING" id="564608.C1N9S9"/>
<dbReference type="GeneID" id="9690109"/>
<accession>C1N9S9</accession>
<evidence type="ECO:0000256" key="1">
    <source>
        <dbReference type="ARBA" id="ARBA00009100"/>
    </source>
</evidence>
<sequence>MDFFGLGPTVTVGATFAEPSDASSTRTVSVKSDASSGGVATTPTRLYTTGDTIAGAITLTTPPGSKVDHLGVKVEVLGQIEMGFDRGHAWDFVALAREARPAGDLIGVTEIPFVFKDVEMPHESYEGINARCRYVVRTTVTRTYGGTVTHDLPFVVRNVSVPPENDAAIKMEVGIEDCLHIEFEYAKAKYHLRDCVVGKIHFLLVRIKIKHMELEIRRRESTGAGANTYNESETVAKFEVMDGAPVKGETAPVRLFLSPYDLTPTYKNVANRFNVKYYLNLVLVDEEDRRYFKQQEIFLYRDALE</sequence>
<dbReference type="Proteomes" id="UP000001876">
    <property type="component" value="Unassembled WGS sequence"/>
</dbReference>
<protein>
    <submittedName>
        <fullName evidence="5">Predicted protein</fullName>
    </submittedName>
</protein>
<dbReference type="FunFam" id="2.60.40.640:FF:000015">
    <property type="entry name" value="Vacuolar protein sorting-associated protein 26"/>
    <property type="match status" value="1"/>
</dbReference>
<dbReference type="GO" id="GO:0030904">
    <property type="term" value="C:retromer complex"/>
    <property type="evidence" value="ECO:0007669"/>
    <property type="project" value="UniProtKB-ARBA"/>
</dbReference>
<dbReference type="AlphaFoldDB" id="C1N9S9"/>
<keyword evidence="2" id="KW-0813">Transport</keyword>
<comment type="similarity">
    <text evidence="1">Belongs to the VPS26 family.</text>
</comment>
<dbReference type="InterPro" id="IPR028934">
    <property type="entry name" value="Vps26-related"/>
</dbReference>
<proteinExistence type="inferred from homology"/>
<dbReference type="GO" id="GO:0006886">
    <property type="term" value="P:intracellular protein transport"/>
    <property type="evidence" value="ECO:0007669"/>
    <property type="project" value="InterPro"/>
</dbReference>
<organism evidence="6">
    <name type="scientific">Micromonas pusilla (strain CCMP1545)</name>
    <name type="common">Picoplanktonic green alga</name>
    <dbReference type="NCBI Taxonomy" id="564608"/>
    <lineage>
        <taxon>Eukaryota</taxon>
        <taxon>Viridiplantae</taxon>
        <taxon>Chlorophyta</taxon>
        <taxon>Mamiellophyceae</taxon>
        <taxon>Mamiellales</taxon>
        <taxon>Mamiellaceae</taxon>
        <taxon>Micromonas</taxon>
    </lineage>
</organism>
<evidence type="ECO:0000256" key="4">
    <source>
        <dbReference type="SAM" id="MobiDB-lite"/>
    </source>
</evidence>
<evidence type="ECO:0000256" key="2">
    <source>
        <dbReference type="ARBA" id="ARBA00022448"/>
    </source>
</evidence>
<gene>
    <name evidence="5" type="ORF">MICPUCDRAFT_37150</name>
</gene>
<dbReference type="OrthoDB" id="3821113at2759"/>
<dbReference type="EMBL" id="GG663752">
    <property type="protein sequence ID" value="EEH51002.1"/>
    <property type="molecule type" value="Genomic_DNA"/>
</dbReference>
<evidence type="ECO:0000256" key="3">
    <source>
        <dbReference type="ARBA" id="ARBA00022927"/>
    </source>
</evidence>
<evidence type="ECO:0000313" key="6">
    <source>
        <dbReference type="Proteomes" id="UP000001876"/>
    </source>
</evidence>
<dbReference type="Pfam" id="PF03643">
    <property type="entry name" value="Vps26"/>
    <property type="match status" value="1"/>
</dbReference>
<dbReference type="SUPFAM" id="SSF81296">
    <property type="entry name" value="E set domains"/>
    <property type="match status" value="1"/>
</dbReference>
<dbReference type="InterPro" id="IPR014756">
    <property type="entry name" value="Ig_E-set"/>
</dbReference>
<reference evidence="5 6" key="1">
    <citation type="journal article" date="2009" name="Science">
        <title>Green evolution and dynamic adaptations revealed by genomes of the marine picoeukaryotes Micromonas.</title>
        <authorList>
            <person name="Worden A.Z."/>
            <person name="Lee J.H."/>
            <person name="Mock T."/>
            <person name="Rouze P."/>
            <person name="Simmons M.P."/>
            <person name="Aerts A.L."/>
            <person name="Allen A.E."/>
            <person name="Cuvelier M.L."/>
            <person name="Derelle E."/>
            <person name="Everett M.V."/>
            <person name="Foulon E."/>
            <person name="Grimwood J."/>
            <person name="Gundlach H."/>
            <person name="Henrissat B."/>
            <person name="Napoli C."/>
            <person name="McDonald S.M."/>
            <person name="Parker M.S."/>
            <person name="Rombauts S."/>
            <person name="Salamov A."/>
            <person name="Von Dassow P."/>
            <person name="Badger J.H."/>
            <person name="Coutinho P.M."/>
            <person name="Demir E."/>
            <person name="Dubchak I."/>
            <person name="Gentemann C."/>
            <person name="Eikrem W."/>
            <person name="Gready J.E."/>
            <person name="John U."/>
            <person name="Lanier W."/>
            <person name="Lindquist E.A."/>
            <person name="Lucas S."/>
            <person name="Mayer K.F."/>
            <person name="Moreau H."/>
            <person name="Not F."/>
            <person name="Otillar R."/>
            <person name="Panaud O."/>
            <person name="Pangilinan J."/>
            <person name="Paulsen I."/>
            <person name="Piegu B."/>
            <person name="Poliakov A."/>
            <person name="Robbens S."/>
            <person name="Schmutz J."/>
            <person name="Toulza E."/>
            <person name="Wyss T."/>
            <person name="Zelensky A."/>
            <person name="Zhou K."/>
            <person name="Armbrust E.V."/>
            <person name="Bhattacharya D."/>
            <person name="Goodenough U.W."/>
            <person name="Van de Peer Y."/>
            <person name="Grigoriev I.V."/>
        </authorList>
    </citation>
    <scope>NUCLEOTIDE SEQUENCE [LARGE SCALE GENOMIC DNA]</scope>
    <source>
        <strain evidence="5 6">CCMP1545</strain>
    </source>
</reference>
<dbReference type="PANTHER" id="PTHR12233">
    <property type="entry name" value="VACUOLAR PROTEIN SORTING 26 RELATED"/>
    <property type="match status" value="1"/>
</dbReference>
<evidence type="ECO:0000313" key="5">
    <source>
        <dbReference type="EMBL" id="EEH51002.1"/>
    </source>
</evidence>
<keyword evidence="6" id="KW-1185">Reference proteome</keyword>
<dbReference type="InterPro" id="IPR014752">
    <property type="entry name" value="Arrestin-like_C"/>
</dbReference>